<feature type="compositionally biased region" description="Acidic residues" evidence="2">
    <location>
        <begin position="545"/>
        <end position="557"/>
    </location>
</feature>
<comment type="caution">
    <text evidence="3">The sequence shown here is derived from an EMBL/GenBank/DDBJ whole genome shotgun (WGS) entry which is preliminary data.</text>
</comment>
<protein>
    <recommendedName>
        <fullName evidence="5">Paramyosin</fullName>
    </recommendedName>
</protein>
<dbReference type="GeneID" id="89972245"/>
<dbReference type="AlphaFoldDB" id="A0AAV9N597"/>
<evidence type="ECO:0000313" key="4">
    <source>
        <dbReference type="Proteomes" id="UP001358417"/>
    </source>
</evidence>
<keyword evidence="1" id="KW-0175">Coiled coil</keyword>
<reference evidence="3 4" key="1">
    <citation type="submission" date="2023-08" db="EMBL/GenBank/DDBJ databases">
        <title>Black Yeasts Isolated from many extreme environments.</title>
        <authorList>
            <person name="Coleine C."/>
            <person name="Stajich J.E."/>
            <person name="Selbmann L."/>
        </authorList>
    </citation>
    <scope>NUCLEOTIDE SEQUENCE [LARGE SCALE GENOMIC DNA]</scope>
    <source>
        <strain evidence="3 4">CCFEE 5792</strain>
    </source>
</reference>
<dbReference type="Proteomes" id="UP001358417">
    <property type="component" value="Unassembled WGS sequence"/>
</dbReference>
<feature type="coiled-coil region" evidence="1">
    <location>
        <begin position="373"/>
        <end position="427"/>
    </location>
</feature>
<feature type="compositionally biased region" description="Polar residues" evidence="2">
    <location>
        <begin position="511"/>
        <end position="524"/>
    </location>
</feature>
<evidence type="ECO:0008006" key="5">
    <source>
        <dbReference type="Google" id="ProtNLM"/>
    </source>
</evidence>
<gene>
    <name evidence="3" type="ORF">LTR84_004066</name>
</gene>
<name>A0AAV9N597_9EURO</name>
<feature type="coiled-coil region" evidence="1">
    <location>
        <begin position="197"/>
        <end position="248"/>
    </location>
</feature>
<dbReference type="RefSeq" id="XP_064704757.1">
    <property type="nucleotide sequence ID" value="XM_064847645.1"/>
</dbReference>
<feature type="compositionally biased region" description="Basic residues" evidence="2">
    <location>
        <begin position="609"/>
        <end position="619"/>
    </location>
</feature>
<dbReference type="EMBL" id="JAVRRD010000018">
    <property type="protein sequence ID" value="KAK5049947.1"/>
    <property type="molecule type" value="Genomic_DNA"/>
</dbReference>
<feature type="region of interest" description="Disordered" evidence="2">
    <location>
        <begin position="501"/>
        <end position="619"/>
    </location>
</feature>
<keyword evidence="4" id="KW-1185">Reference proteome</keyword>
<accession>A0AAV9N597</accession>
<evidence type="ECO:0000313" key="3">
    <source>
        <dbReference type="EMBL" id="KAK5049947.1"/>
    </source>
</evidence>
<sequence>MVRREDQEQAPKIKDLQRLLGKVESLLKELTVQSEKATKRAHTVDSKIEDLQKEMSKKGSQLAIKGLEAQIQSQKINFEAAGQVHGELAAELKSLKELPTASTHGSSESVTSREFEQFKQELTERFDDSNRTRKAEIEALRAQNNLIHVSTTLAQLESLDVLVDTHSRDINSIQDKHAALVALVDEKIAVIPSHEFITEVHKKLAEIQNRLAALETQPYTENQKEHATAELRSMLEELRREKTDQIEASHDLITREIEETKGKTAVLQSQVDALKKVPDQRDGTPTTISDASDAAKVIATLSSQVEELKLQVEKLQRKPTGHDEKCSSIEPRIQALKDELSSHDRMLSTLFSAQMSSQDREALQSARMLAGKMERAEHQHQWLRTRFDNLTTETLHRQIIGYIAPVLPRLEQGYVRLESKTENLENMVNEKFTKLEASTSDADNRSQSLEDSSTTCINKLQEQQDTLLKQFQEGRDSMREEIKELQDWRVEVEARDQKQNLEADAFKRRTGSSARSVRDSSTPRNKPVQPGSIQKASNADWVIGESDDDNDEIDLTNEDARDALVRSFQKPAEPRASPSERKRKRDTPSTNGDGGHQESGDDLSYLNAPRKRAQGKKIR</sequence>
<organism evidence="3 4">
    <name type="scientific">Exophiala bonariae</name>
    <dbReference type="NCBI Taxonomy" id="1690606"/>
    <lineage>
        <taxon>Eukaryota</taxon>
        <taxon>Fungi</taxon>
        <taxon>Dikarya</taxon>
        <taxon>Ascomycota</taxon>
        <taxon>Pezizomycotina</taxon>
        <taxon>Eurotiomycetes</taxon>
        <taxon>Chaetothyriomycetidae</taxon>
        <taxon>Chaetothyriales</taxon>
        <taxon>Herpotrichiellaceae</taxon>
        <taxon>Exophiala</taxon>
    </lineage>
</organism>
<evidence type="ECO:0000256" key="1">
    <source>
        <dbReference type="SAM" id="Coils"/>
    </source>
</evidence>
<proteinExistence type="predicted"/>
<feature type="coiled-coil region" evidence="1">
    <location>
        <begin position="13"/>
        <end position="54"/>
    </location>
</feature>
<evidence type="ECO:0000256" key="2">
    <source>
        <dbReference type="SAM" id="MobiDB-lite"/>
    </source>
</evidence>